<dbReference type="InterPro" id="IPR050197">
    <property type="entry name" value="Aldolase_class_II_sugar_metab"/>
</dbReference>
<evidence type="ECO:0000313" key="5">
    <source>
        <dbReference type="Proteomes" id="UP001629432"/>
    </source>
</evidence>
<keyword evidence="5" id="KW-1185">Reference proteome</keyword>
<dbReference type="RefSeq" id="WP_408341161.1">
    <property type="nucleotide sequence ID" value="NZ_JAQQCF010000082.1"/>
</dbReference>
<accession>A0ABW9E4K2</accession>
<comment type="caution">
    <text evidence="4">The sequence shown here is derived from an EMBL/GenBank/DDBJ whole genome shotgun (WGS) entry which is preliminary data.</text>
</comment>
<dbReference type="PANTHER" id="PTHR22789:SF0">
    <property type="entry name" value="3-OXO-TETRONATE 4-PHOSPHATE DECARBOXYLASE-RELATED"/>
    <property type="match status" value="1"/>
</dbReference>
<dbReference type="InterPro" id="IPR036409">
    <property type="entry name" value="Aldolase_II/adducin_N_sf"/>
</dbReference>
<dbReference type="SUPFAM" id="SSF53639">
    <property type="entry name" value="AraD/HMP-PK domain-like"/>
    <property type="match status" value="1"/>
</dbReference>
<evidence type="ECO:0000256" key="2">
    <source>
        <dbReference type="ARBA" id="ARBA00023239"/>
    </source>
</evidence>
<reference evidence="4 5" key="1">
    <citation type="journal article" date="2024" name="Chem. Sci.">
        <title>Discovery of megapolipeptins by genome mining of a Burkholderiales bacteria collection.</title>
        <authorList>
            <person name="Paulo B.S."/>
            <person name="Recchia M.J.J."/>
            <person name="Lee S."/>
            <person name="Fergusson C.H."/>
            <person name="Romanowski S.B."/>
            <person name="Hernandez A."/>
            <person name="Krull N."/>
            <person name="Liu D.Y."/>
            <person name="Cavanagh H."/>
            <person name="Bos A."/>
            <person name="Gray C.A."/>
            <person name="Murphy B.T."/>
            <person name="Linington R.G."/>
            <person name="Eustaquio A.S."/>
        </authorList>
    </citation>
    <scope>NUCLEOTIDE SEQUENCE [LARGE SCALE GENOMIC DNA]</scope>
    <source>
        <strain evidence="4 5">RL17-338-BIC-A</strain>
    </source>
</reference>
<evidence type="ECO:0000313" key="4">
    <source>
        <dbReference type="EMBL" id="MFM0642535.1"/>
    </source>
</evidence>
<dbReference type="InterPro" id="IPR001303">
    <property type="entry name" value="Aldolase_II/adducin_N"/>
</dbReference>
<dbReference type="Gene3D" id="3.40.225.10">
    <property type="entry name" value="Class II aldolase/adducin N-terminal domain"/>
    <property type="match status" value="1"/>
</dbReference>
<organism evidence="4 5">
    <name type="scientific">Paraburkholderia metrosideri</name>
    <dbReference type="NCBI Taxonomy" id="580937"/>
    <lineage>
        <taxon>Bacteria</taxon>
        <taxon>Pseudomonadati</taxon>
        <taxon>Pseudomonadota</taxon>
        <taxon>Betaproteobacteria</taxon>
        <taxon>Burkholderiales</taxon>
        <taxon>Burkholderiaceae</taxon>
        <taxon>Paraburkholderia</taxon>
    </lineage>
</organism>
<dbReference type="PANTHER" id="PTHR22789">
    <property type="entry name" value="FUCULOSE PHOSPHATE ALDOLASE"/>
    <property type="match status" value="1"/>
</dbReference>
<sequence>MTVHAAVEAMKLIAEGSRILYEQEVLDAFGHLSCRNPVRSDSFFISRNLAPAMVTAEDVIELDLDCAIVSGAPDSRLFLERFIHAEIYLRRPDVQAIVHSHATAVLPFTLVKTARLRPVCHVCGFLEGVPPPFDVADHAGPSTDLLIRNAALGRQLADHLGNANVVLMRAHGYTAVGCSVQQAVYRAVYTIKNCQIDLSSRLLGEPTFLTAGEAAACEVTTGEQVRRAWELWVQQASSDSSLTY</sequence>
<name>A0ABW9E4K2_9BURK</name>
<protein>
    <submittedName>
        <fullName evidence="4">Class II aldolase/adducin family protein</fullName>
    </submittedName>
</protein>
<dbReference type="EMBL" id="JAQQCF010000082">
    <property type="protein sequence ID" value="MFM0642535.1"/>
    <property type="molecule type" value="Genomic_DNA"/>
</dbReference>
<keyword evidence="2" id="KW-0456">Lyase</keyword>
<dbReference type="SMART" id="SM01007">
    <property type="entry name" value="Aldolase_II"/>
    <property type="match status" value="1"/>
</dbReference>
<feature type="domain" description="Class II aldolase/adducin N-terminal" evidence="3">
    <location>
        <begin position="11"/>
        <end position="198"/>
    </location>
</feature>
<keyword evidence="1" id="KW-0479">Metal-binding</keyword>
<dbReference type="Pfam" id="PF00596">
    <property type="entry name" value="Aldolase_II"/>
    <property type="match status" value="1"/>
</dbReference>
<gene>
    <name evidence="4" type="ORF">PQQ63_38335</name>
</gene>
<proteinExistence type="predicted"/>
<dbReference type="Proteomes" id="UP001629432">
    <property type="component" value="Unassembled WGS sequence"/>
</dbReference>
<evidence type="ECO:0000259" key="3">
    <source>
        <dbReference type="SMART" id="SM01007"/>
    </source>
</evidence>
<evidence type="ECO:0000256" key="1">
    <source>
        <dbReference type="ARBA" id="ARBA00022723"/>
    </source>
</evidence>